<proteinExistence type="predicted"/>
<dbReference type="AlphaFoldDB" id="A0A1G7VCX1"/>
<feature type="signal peptide" evidence="1">
    <location>
        <begin position="1"/>
        <end position="20"/>
    </location>
</feature>
<accession>A0A1G7VCX1</accession>
<feature type="chain" id="PRO_5011563188" evidence="1">
    <location>
        <begin position="21"/>
        <end position="360"/>
    </location>
</feature>
<feature type="domain" description="Beta-lactamase-related" evidence="2">
    <location>
        <begin position="30"/>
        <end position="345"/>
    </location>
</feature>
<reference evidence="3 4" key="1">
    <citation type="submission" date="2016-10" db="EMBL/GenBank/DDBJ databases">
        <authorList>
            <person name="de Groot N.N."/>
        </authorList>
    </citation>
    <scope>NUCLEOTIDE SEQUENCE [LARGE SCALE GENOMIC DNA]</scope>
    <source>
        <strain evidence="3 4">DSM 19803</strain>
    </source>
</reference>
<dbReference type="STRING" id="470826.SAMN04488027_103192"/>
<dbReference type="OrthoDB" id="9793489at2"/>
<dbReference type="InterPro" id="IPR001466">
    <property type="entry name" value="Beta-lactam-related"/>
</dbReference>
<keyword evidence="1" id="KW-0732">Signal</keyword>
<keyword evidence="4" id="KW-1185">Reference proteome</keyword>
<evidence type="ECO:0000313" key="3">
    <source>
        <dbReference type="EMBL" id="SDG56790.1"/>
    </source>
</evidence>
<dbReference type="Gene3D" id="3.40.710.10">
    <property type="entry name" value="DD-peptidase/beta-lactamase superfamily"/>
    <property type="match status" value="1"/>
</dbReference>
<dbReference type="InterPro" id="IPR012338">
    <property type="entry name" value="Beta-lactam/transpept-like"/>
</dbReference>
<dbReference type="Pfam" id="PF00144">
    <property type="entry name" value="Beta-lactamase"/>
    <property type="match status" value="1"/>
</dbReference>
<name>A0A1G7VCX1_9FLAO</name>
<dbReference type="PANTHER" id="PTHR46825:SF9">
    <property type="entry name" value="BETA-LACTAMASE-RELATED DOMAIN-CONTAINING PROTEIN"/>
    <property type="match status" value="1"/>
</dbReference>
<dbReference type="PANTHER" id="PTHR46825">
    <property type="entry name" value="D-ALANYL-D-ALANINE-CARBOXYPEPTIDASE/ENDOPEPTIDASE AMPH"/>
    <property type="match status" value="1"/>
</dbReference>
<dbReference type="RefSeq" id="WP_093365929.1">
    <property type="nucleotide sequence ID" value="NZ_FNCW01000003.1"/>
</dbReference>
<dbReference type="EMBL" id="FNCW01000003">
    <property type="protein sequence ID" value="SDG56790.1"/>
    <property type="molecule type" value="Genomic_DNA"/>
</dbReference>
<protein>
    <submittedName>
        <fullName evidence="3">CubicO group peptidase, beta-lactamase class C family</fullName>
    </submittedName>
</protein>
<evidence type="ECO:0000313" key="4">
    <source>
        <dbReference type="Proteomes" id="UP000199296"/>
    </source>
</evidence>
<evidence type="ECO:0000259" key="2">
    <source>
        <dbReference type="Pfam" id="PF00144"/>
    </source>
</evidence>
<dbReference type="SUPFAM" id="SSF56601">
    <property type="entry name" value="beta-lactamase/transpeptidase-like"/>
    <property type="match status" value="1"/>
</dbReference>
<organism evidence="3 4">
    <name type="scientific">Psychroflexus sediminis</name>
    <dbReference type="NCBI Taxonomy" id="470826"/>
    <lineage>
        <taxon>Bacteria</taxon>
        <taxon>Pseudomonadati</taxon>
        <taxon>Bacteroidota</taxon>
        <taxon>Flavobacteriia</taxon>
        <taxon>Flavobacteriales</taxon>
        <taxon>Flavobacteriaceae</taxon>
        <taxon>Psychroflexus</taxon>
    </lineage>
</organism>
<dbReference type="InterPro" id="IPR050491">
    <property type="entry name" value="AmpC-like"/>
</dbReference>
<dbReference type="Proteomes" id="UP000199296">
    <property type="component" value="Unassembled WGS sequence"/>
</dbReference>
<evidence type="ECO:0000256" key="1">
    <source>
        <dbReference type="SAM" id="SignalP"/>
    </source>
</evidence>
<sequence length="360" mass="41083">MQYFLLTISLFLTVSITASAYPDPYVNRQFDSLLAQHPEFNGAILVMKKDSVVASVVKGVANAQGSPLHLSSSFNLASLSKHFTALSIARLLEKDQLQLKTYVSEYLPALKNEKYRNITLEHLLHHTSGLPDFEKLYQTYPTYAEPFATNKSLLRLFETQEPDLDFDPGLKHEYSNTGYIFLASIVEEVTGKTFGGYLKEEFFDPLDMKNAFGYTHAYADKHPERVKGIHLTKDKIVLNDLTPMDGIIGDGNIYMSIHDFIKWERFLNSDKILSEEWKEKYFKPGRNLPKGSVPYGYGWVVYEDRQVMQHAGGWVGFSTMYYRDLKSGYSFVALSNGSMENEQFKSLLMDVLAMIKKNMS</sequence>
<gene>
    <name evidence="3" type="ORF">SAMN04488027_103192</name>
</gene>